<comment type="caution">
    <text evidence="2">The sequence shown here is derived from an EMBL/GenBank/DDBJ whole genome shotgun (WGS) entry which is preliminary data.</text>
</comment>
<proteinExistence type="predicted"/>
<name>A0A813N7P8_9BILA</name>
<evidence type="ECO:0008006" key="6">
    <source>
        <dbReference type="Google" id="ProtNLM"/>
    </source>
</evidence>
<feature type="compositionally biased region" description="Low complexity" evidence="1">
    <location>
        <begin position="82"/>
        <end position="105"/>
    </location>
</feature>
<evidence type="ECO:0000313" key="3">
    <source>
        <dbReference type="EMBL" id="CAF0892790.1"/>
    </source>
</evidence>
<sequence length="128" mass="14346">MNRALTLSNRAVAQRIVRSTLNFVRTESTTDPEAGSVAAGKDAFSSKEKSEETRWARRFETEQAAKYQTERSRSDQNSNQPKGGSQRFGQQQSSGKSSGGSFQQRLTALEDEKQRIEQEIAELKRQSS</sequence>
<feature type="compositionally biased region" description="Basic and acidic residues" evidence="1">
    <location>
        <begin position="44"/>
        <end position="74"/>
    </location>
</feature>
<dbReference type="EMBL" id="CAJNOH010000005">
    <property type="protein sequence ID" value="CAF0733132.1"/>
    <property type="molecule type" value="Genomic_DNA"/>
</dbReference>
<gene>
    <name evidence="3" type="ORF">JXQ802_LOCUS8750</name>
    <name evidence="2" type="ORF">PYM288_LOCUS1085</name>
</gene>
<dbReference type="Proteomes" id="UP000663870">
    <property type="component" value="Unassembled WGS sequence"/>
</dbReference>
<evidence type="ECO:0000313" key="4">
    <source>
        <dbReference type="Proteomes" id="UP000663854"/>
    </source>
</evidence>
<dbReference type="AlphaFoldDB" id="A0A813N7P8"/>
<evidence type="ECO:0000256" key="1">
    <source>
        <dbReference type="SAM" id="MobiDB-lite"/>
    </source>
</evidence>
<organism evidence="2 4">
    <name type="scientific">Rotaria sordida</name>
    <dbReference type="NCBI Taxonomy" id="392033"/>
    <lineage>
        <taxon>Eukaryota</taxon>
        <taxon>Metazoa</taxon>
        <taxon>Spiralia</taxon>
        <taxon>Gnathifera</taxon>
        <taxon>Rotifera</taxon>
        <taxon>Eurotatoria</taxon>
        <taxon>Bdelloidea</taxon>
        <taxon>Philodinida</taxon>
        <taxon>Philodinidae</taxon>
        <taxon>Rotaria</taxon>
    </lineage>
</organism>
<evidence type="ECO:0000313" key="2">
    <source>
        <dbReference type="EMBL" id="CAF0733132.1"/>
    </source>
</evidence>
<accession>A0A813N7P8</accession>
<dbReference type="EMBL" id="CAJNOL010000156">
    <property type="protein sequence ID" value="CAF0892790.1"/>
    <property type="molecule type" value="Genomic_DNA"/>
</dbReference>
<reference evidence="2" key="1">
    <citation type="submission" date="2021-02" db="EMBL/GenBank/DDBJ databases">
        <authorList>
            <person name="Nowell W R."/>
        </authorList>
    </citation>
    <scope>NUCLEOTIDE SEQUENCE</scope>
</reference>
<keyword evidence="5" id="KW-1185">Reference proteome</keyword>
<dbReference type="Proteomes" id="UP000663854">
    <property type="component" value="Unassembled WGS sequence"/>
</dbReference>
<evidence type="ECO:0000313" key="5">
    <source>
        <dbReference type="Proteomes" id="UP000663870"/>
    </source>
</evidence>
<feature type="region of interest" description="Disordered" evidence="1">
    <location>
        <begin position="25"/>
        <end position="113"/>
    </location>
</feature>
<protein>
    <recommendedName>
        <fullName evidence="6">Mitochondrial ATPase inhibitor</fullName>
    </recommendedName>
</protein>